<dbReference type="Ensembl" id="ENSGWIT00000034864.1">
    <property type="protein sequence ID" value="ENSGWIP00000032022.1"/>
    <property type="gene ID" value="ENSGWIG00000016514.1"/>
</dbReference>
<dbReference type="PANTHER" id="PTHR11481">
    <property type="entry name" value="IMMUNOGLOBULIN FC RECEPTOR"/>
    <property type="match status" value="1"/>
</dbReference>
<keyword evidence="7" id="KW-1185">Reference proteome</keyword>
<feature type="transmembrane region" description="Helical" evidence="4">
    <location>
        <begin position="302"/>
        <end position="325"/>
    </location>
</feature>
<keyword evidence="2" id="KW-1015">Disulfide bond</keyword>
<proteinExistence type="predicted"/>
<protein>
    <recommendedName>
        <fullName evidence="5">Ig-like domain-containing protein</fullName>
    </recommendedName>
</protein>
<dbReference type="SUPFAM" id="SSF48726">
    <property type="entry name" value="Immunoglobulin"/>
    <property type="match status" value="2"/>
</dbReference>
<evidence type="ECO:0000256" key="2">
    <source>
        <dbReference type="ARBA" id="ARBA00023157"/>
    </source>
</evidence>
<reference evidence="6" key="1">
    <citation type="submission" date="2020-06" db="EMBL/GenBank/DDBJ databases">
        <authorList>
            <consortium name="Wellcome Sanger Institute Data Sharing"/>
        </authorList>
    </citation>
    <scope>NUCLEOTIDE SEQUENCE [LARGE SCALE GENOMIC DNA]</scope>
</reference>
<dbReference type="GO" id="GO:0004888">
    <property type="term" value="F:transmembrane signaling receptor activity"/>
    <property type="evidence" value="ECO:0007669"/>
    <property type="project" value="TreeGrafter"/>
</dbReference>
<feature type="domain" description="Ig-like" evidence="5">
    <location>
        <begin position="21"/>
        <end position="112"/>
    </location>
</feature>
<accession>A0A8C5GLX1</accession>
<reference evidence="6" key="2">
    <citation type="submission" date="2025-08" db="UniProtKB">
        <authorList>
            <consortium name="Ensembl"/>
        </authorList>
    </citation>
    <scope>IDENTIFICATION</scope>
</reference>
<feature type="region of interest" description="Disordered" evidence="3">
    <location>
        <begin position="277"/>
        <end position="297"/>
    </location>
</feature>
<evidence type="ECO:0000256" key="3">
    <source>
        <dbReference type="SAM" id="MobiDB-lite"/>
    </source>
</evidence>
<name>A0A8C5GLX1_GOUWI</name>
<dbReference type="InterPro" id="IPR013783">
    <property type="entry name" value="Ig-like_fold"/>
</dbReference>
<dbReference type="InterPro" id="IPR050488">
    <property type="entry name" value="Ig_Fc_receptor"/>
</dbReference>
<reference evidence="6" key="3">
    <citation type="submission" date="2025-09" db="UniProtKB">
        <authorList>
            <consortium name="Ensembl"/>
        </authorList>
    </citation>
    <scope>IDENTIFICATION</scope>
</reference>
<dbReference type="PROSITE" id="PS50835">
    <property type="entry name" value="IG_LIKE"/>
    <property type="match status" value="2"/>
</dbReference>
<keyword evidence="4" id="KW-1133">Transmembrane helix</keyword>
<dbReference type="Proteomes" id="UP000694680">
    <property type="component" value="Chromosome 18"/>
</dbReference>
<organism evidence="6 7">
    <name type="scientific">Gouania willdenowi</name>
    <name type="common">Blunt-snouted clingfish</name>
    <name type="synonym">Lepadogaster willdenowi</name>
    <dbReference type="NCBI Taxonomy" id="441366"/>
    <lineage>
        <taxon>Eukaryota</taxon>
        <taxon>Metazoa</taxon>
        <taxon>Chordata</taxon>
        <taxon>Craniata</taxon>
        <taxon>Vertebrata</taxon>
        <taxon>Euteleostomi</taxon>
        <taxon>Actinopterygii</taxon>
        <taxon>Neopterygii</taxon>
        <taxon>Teleostei</taxon>
        <taxon>Neoteleostei</taxon>
        <taxon>Acanthomorphata</taxon>
        <taxon>Ovalentaria</taxon>
        <taxon>Blenniimorphae</taxon>
        <taxon>Blenniiformes</taxon>
        <taxon>Gobiesocoidei</taxon>
        <taxon>Gobiesocidae</taxon>
        <taxon>Gobiesocinae</taxon>
        <taxon>Gouania</taxon>
    </lineage>
</organism>
<keyword evidence="4" id="KW-0472">Membrane</keyword>
<keyword evidence="4" id="KW-0812">Transmembrane</keyword>
<dbReference type="InterPro" id="IPR003599">
    <property type="entry name" value="Ig_sub"/>
</dbReference>
<evidence type="ECO:0000313" key="7">
    <source>
        <dbReference type="Proteomes" id="UP000694680"/>
    </source>
</evidence>
<dbReference type="GO" id="GO:0009897">
    <property type="term" value="C:external side of plasma membrane"/>
    <property type="evidence" value="ECO:0007669"/>
    <property type="project" value="TreeGrafter"/>
</dbReference>
<keyword evidence="1" id="KW-0732">Signal</keyword>
<dbReference type="PANTHER" id="PTHR11481:SF64">
    <property type="entry name" value="FC RECEPTOR-LIKE PROTEIN 4"/>
    <property type="match status" value="1"/>
</dbReference>
<sequence length="339" mass="37114">ISIIILSSIVSSCCRCTEPVPVLTVSPSWLSPGASITLSCDVIHPSAGWKFYWYKEFRTSSDNYFNTVNILPMSINGTATATITINEPSHTTGYICEAGRGDPIIYTHRSKTKFVWSADNHHSVSLKVSPGRTQHFVSDSVLLTCEGNATNSRVMFYTDYGSLYHCSTWGEENGPVCKVTDQQPVKAVFWCESELGFSNAVNITRQSKFIDGIILVSPVHPVTEGELVTIGCQMRTGHALSTVSFYKDDKLVQSDGGAEMTISTVSKSDEGFYKCQSSGKESPQSWISIKSGSTPEGSSPHILLFVGLVFGLLLIILLLVLLFCYKKSKGETFELVIIS</sequence>
<dbReference type="AlphaFoldDB" id="A0A8C5GLX1"/>
<dbReference type="Gene3D" id="2.60.40.10">
    <property type="entry name" value="Immunoglobulins"/>
    <property type="match status" value="2"/>
</dbReference>
<evidence type="ECO:0000313" key="6">
    <source>
        <dbReference type="Ensembl" id="ENSGWIP00000032022.1"/>
    </source>
</evidence>
<evidence type="ECO:0000256" key="4">
    <source>
        <dbReference type="SAM" id="Phobius"/>
    </source>
</evidence>
<evidence type="ECO:0000259" key="5">
    <source>
        <dbReference type="PROSITE" id="PS50835"/>
    </source>
</evidence>
<feature type="domain" description="Ig-like" evidence="5">
    <location>
        <begin position="211"/>
        <end position="288"/>
    </location>
</feature>
<dbReference type="GO" id="GO:0007166">
    <property type="term" value="P:cell surface receptor signaling pathway"/>
    <property type="evidence" value="ECO:0007669"/>
    <property type="project" value="TreeGrafter"/>
</dbReference>
<dbReference type="Pfam" id="PF13895">
    <property type="entry name" value="Ig_2"/>
    <property type="match status" value="1"/>
</dbReference>
<dbReference type="InterPro" id="IPR036179">
    <property type="entry name" value="Ig-like_dom_sf"/>
</dbReference>
<dbReference type="SMART" id="SM00409">
    <property type="entry name" value="IG"/>
    <property type="match status" value="2"/>
</dbReference>
<dbReference type="GO" id="GO:0006955">
    <property type="term" value="P:immune response"/>
    <property type="evidence" value="ECO:0007669"/>
    <property type="project" value="TreeGrafter"/>
</dbReference>
<evidence type="ECO:0000256" key="1">
    <source>
        <dbReference type="ARBA" id="ARBA00022729"/>
    </source>
</evidence>
<dbReference type="InterPro" id="IPR007110">
    <property type="entry name" value="Ig-like_dom"/>
</dbReference>